<sequence length="47" mass="5483">VSKQTDYMRFGLTWWPIDDVAFKTDFANVTVEDKTTTEFNVGIGYKF</sequence>
<evidence type="ECO:0008006" key="2">
    <source>
        <dbReference type="Google" id="ProtNLM"/>
    </source>
</evidence>
<dbReference type="EMBL" id="UINC01065680">
    <property type="protein sequence ID" value="SVB95602.1"/>
    <property type="molecule type" value="Genomic_DNA"/>
</dbReference>
<dbReference type="AlphaFoldDB" id="A0A382I8H3"/>
<dbReference type="GO" id="GO:0044384">
    <property type="term" value="C:host outer membrane"/>
    <property type="evidence" value="ECO:0007669"/>
    <property type="project" value="InterPro"/>
</dbReference>
<proteinExistence type="predicted"/>
<evidence type="ECO:0000313" key="1">
    <source>
        <dbReference type="EMBL" id="SVB95602.1"/>
    </source>
</evidence>
<name>A0A382I8H3_9ZZZZ</name>
<organism evidence="1">
    <name type="scientific">marine metagenome</name>
    <dbReference type="NCBI Taxonomy" id="408172"/>
    <lineage>
        <taxon>unclassified sequences</taxon>
        <taxon>metagenomes</taxon>
        <taxon>ecological metagenomes</taxon>
    </lineage>
</organism>
<accession>A0A382I8H3</accession>
<feature type="non-terminal residue" evidence="1">
    <location>
        <position position="1"/>
    </location>
</feature>
<protein>
    <recommendedName>
        <fullName evidence="2">Outer membrane protein beta-barrel domain-containing protein</fullName>
    </recommendedName>
</protein>
<dbReference type="InterPro" id="IPR000758">
    <property type="entry name" value="Enterovir_OMP"/>
</dbReference>
<gene>
    <name evidence="1" type="ORF">METZ01_LOCUS248456</name>
</gene>
<reference evidence="1" key="1">
    <citation type="submission" date="2018-05" db="EMBL/GenBank/DDBJ databases">
        <authorList>
            <person name="Lanie J.A."/>
            <person name="Ng W.-L."/>
            <person name="Kazmierczak K.M."/>
            <person name="Andrzejewski T.M."/>
            <person name="Davidsen T.M."/>
            <person name="Wayne K.J."/>
            <person name="Tettelin H."/>
            <person name="Glass J.I."/>
            <person name="Rusch D."/>
            <person name="Podicherti R."/>
            <person name="Tsui H.-C.T."/>
            <person name="Winkler M.E."/>
        </authorList>
    </citation>
    <scope>NUCLEOTIDE SEQUENCE</scope>
</reference>
<dbReference type="PROSITE" id="PS00695">
    <property type="entry name" value="ENT_VIR_OMP_2"/>
    <property type="match status" value="1"/>
</dbReference>